<comment type="caution">
    <text evidence="1">The sequence shown here is derived from an EMBL/GenBank/DDBJ whole genome shotgun (WGS) entry which is preliminary data.</text>
</comment>
<reference evidence="1" key="1">
    <citation type="submission" date="2023-06" db="EMBL/GenBank/DDBJ databases">
        <title>Genome-scale phylogeny and comparative genomics of the fungal order Sordariales.</title>
        <authorList>
            <consortium name="Lawrence Berkeley National Laboratory"/>
            <person name="Hensen N."/>
            <person name="Bonometti L."/>
            <person name="Westerberg I."/>
            <person name="Brannstrom I.O."/>
            <person name="Guillou S."/>
            <person name="Cros-Aarteil S."/>
            <person name="Calhoun S."/>
            <person name="Haridas S."/>
            <person name="Kuo A."/>
            <person name="Mondo S."/>
            <person name="Pangilinan J."/>
            <person name="Riley R."/>
            <person name="Labutti K."/>
            <person name="Andreopoulos B."/>
            <person name="Lipzen A."/>
            <person name="Chen C."/>
            <person name="Yanf M."/>
            <person name="Daum C."/>
            <person name="Ng V."/>
            <person name="Clum A."/>
            <person name="Steindorff A."/>
            <person name="Ohm R."/>
            <person name="Martin F."/>
            <person name="Silar P."/>
            <person name="Natvig D."/>
            <person name="Lalanne C."/>
            <person name="Gautier V."/>
            <person name="Ament-Velasquez S.L."/>
            <person name="Kruys A."/>
            <person name="Hutchinson M.I."/>
            <person name="Powell A.J."/>
            <person name="Barry K."/>
            <person name="Miller A.N."/>
            <person name="Grigoriev I.V."/>
            <person name="Debuchy R."/>
            <person name="Gladieux P."/>
            <person name="Thoren M.H."/>
            <person name="Johannesson H."/>
        </authorList>
    </citation>
    <scope>NUCLEOTIDE SEQUENCE</scope>
    <source>
        <strain evidence="1">8032-3</strain>
    </source>
</reference>
<keyword evidence="2" id="KW-1185">Reference proteome</keyword>
<accession>A0AAJ0C4F4</accession>
<dbReference type="RefSeq" id="XP_060285131.1">
    <property type="nucleotide sequence ID" value="XM_060423953.1"/>
</dbReference>
<proteinExistence type="predicted"/>
<dbReference type="Proteomes" id="UP001244011">
    <property type="component" value="Unassembled WGS sequence"/>
</dbReference>
<dbReference type="GeneID" id="85307140"/>
<name>A0AAJ0C4F4_9PEZI</name>
<protein>
    <submittedName>
        <fullName evidence="1">Uncharacterized protein</fullName>
    </submittedName>
</protein>
<dbReference type="AlphaFoldDB" id="A0AAJ0C4F4"/>
<gene>
    <name evidence="1" type="ORF">QBC33DRAFT_366373</name>
</gene>
<evidence type="ECO:0000313" key="2">
    <source>
        <dbReference type="Proteomes" id="UP001244011"/>
    </source>
</evidence>
<dbReference type="EMBL" id="MU839004">
    <property type="protein sequence ID" value="KAK1768918.1"/>
    <property type="molecule type" value="Genomic_DNA"/>
</dbReference>
<organism evidence="1 2">
    <name type="scientific">Phialemonium atrogriseum</name>
    <dbReference type="NCBI Taxonomy" id="1093897"/>
    <lineage>
        <taxon>Eukaryota</taxon>
        <taxon>Fungi</taxon>
        <taxon>Dikarya</taxon>
        <taxon>Ascomycota</taxon>
        <taxon>Pezizomycotina</taxon>
        <taxon>Sordariomycetes</taxon>
        <taxon>Sordariomycetidae</taxon>
        <taxon>Cephalothecales</taxon>
        <taxon>Cephalothecaceae</taxon>
        <taxon>Phialemonium</taxon>
    </lineage>
</organism>
<evidence type="ECO:0000313" key="1">
    <source>
        <dbReference type="EMBL" id="KAK1768918.1"/>
    </source>
</evidence>
<sequence>MDDFTVKADDGGPAWKTPGIGRKVTNQMRVWELEQKRLVPDGLLFINSRGVMRTVLPVPICEIDNDPLAIRGSVIPKLPGWVRDFLLSALTSVYHTPPRFCEMLHGVLVESKRGQHPVDLSISTLQPAFFWSATYPLRVALADLETFSAHLRENTPVTPQTCSLVKQKIESLVNAYDVDAMPVEVGRVVRMLERVENGYPDASADALLDGLTSAVVRPYKELLYKLDMVTMWADRILDKFEVSKAK</sequence>